<gene>
    <name evidence="5" type="ORF">XAT740_LOCUS48267</name>
</gene>
<keyword evidence="2" id="KW-0547">Nucleotide-binding</keyword>
<dbReference type="Gene3D" id="3.40.50.300">
    <property type="entry name" value="P-loop containing nucleotide triphosphate hydrolases"/>
    <property type="match status" value="1"/>
</dbReference>
<evidence type="ECO:0000256" key="3">
    <source>
        <dbReference type="SAM" id="Phobius"/>
    </source>
</evidence>
<keyword evidence="6" id="KW-1185">Reference proteome</keyword>
<keyword evidence="3" id="KW-1133">Transmembrane helix</keyword>
<proteinExistence type="inferred from homology"/>
<evidence type="ECO:0000259" key="4">
    <source>
        <dbReference type="Pfam" id="PF04548"/>
    </source>
</evidence>
<dbReference type="GO" id="GO:0005525">
    <property type="term" value="F:GTP binding"/>
    <property type="evidence" value="ECO:0007669"/>
    <property type="project" value="InterPro"/>
</dbReference>
<accession>A0A816B5G8</accession>
<evidence type="ECO:0000256" key="2">
    <source>
        <dbReference type="ARBA" id="ARBA00022741"/>
    </source>
</evidence>
<evidence type="ECO:0000313" key="6">
    <source>
        <dbReference type="Proteomes" id="UP000663828"/>
    </source>
</evidence>
<sequence>MSATSLQKERITESIKNNYQSLENRKQILGDRNVVERNILLLGRSKSGKTTLKQMIKDPTLVSHESNLLSDSDTIEIETMELEKSNLSLTIVDANGLCGRPEDYEKLSMIRQVTAKRGIDNFHCICYCLSLEAGIRQQDIAAVKNIINCYGEHIKSILCMVITRCEGKVEEQRTRIKAEIEQDYLFKDVIKLFDQGVHFSGCLKYDDWYQGNEALYNQFSTIYGYREKLLHLFRKNIERVCIEIPSKPTVSNSTSIVTIDERSTNGSYQHTNVAQNRCRYFIVGVFCFCLPLLYYYLQSYSTYDGGNIIDHHSTNVEGYRSTVPTIIESVTQSSSEQRIAFHQIIQRFLEFCGYFYNPFE</sequence>
<comment type="similarity">
    <text evidence="1">Belongs to the TRAFAC class TrmE-Era-EngA-EngB-Septin-like GTPase superfamily. AIG1/Toc34/Toc159-like paraseptin GTPase family. IAN subfamily.</text>
</comment>
<dbReference type="AlphaFoldDB" id="A0A816B5G8"/>
<feature type="transmembrane region" description="Helical" evidence="3">
    <location>
        <begin position="280"/>
        <end position="297"/>
    </location>
</feature>
<comment type="caution">
    <text evidence="5">The sequence shown here is derived from an EMBL/GenBank/DDBJ whole genome shotgun (WGS) entry which is preliminary data.</text>
</comment>
<dbReference type="InterPro" id="IPR027417">
    <property type="entry name" value="P-loop_NTPase"/>
</dbReference>
<dbReference type="EMBL" id="CAJNOR010006883">
    <property type="protein sequence ID" value="CAF1605794.1"/>
    <property type="molecule type" value="Genomic_DNA"/>
</dbReference>
<organism evidence="5 6">
    <name type="scientific">Adineta ricciae</name>
    <name type="common">Rotifer</name>
    <dbReference type="NCBI Taxonomy" id="249248"/>
    <lineage>
        <taxon>Eukaryota</taxon>
        <taxon>Metazoa</taxon>
        <taxon>Spiralia</taxon>
        <taxon>Gnathifera</taxon>
        <taxon>Rotifera</taxon>
        <taxon>Eurotatoria</taxon>
        <taxon>Bdelloidea</taxon>
        <taxon>Adinetida</taxon>
        <taxon>Adinetidae</taxon>
        <taxon>Adineta</taxon>
    </lineage>
</organism>
<dbReference type="SUPFAM" id="SSF52540">
    <property type="entry name" value="P-loop containing nucleoside triphosphate hydrolases"/>
    <property type="match status" value="1"/>
</dbReference>
<keyword evidence="3" id="KW-0812">Transmembrane</keyword>
<dbReference type="Proteomes" id="UP000663828">
    <property type="component" value="Unassembled WGS sequence"/>
</dbReference>
<dbReference type="CDD" id="cd00882">
    <property type="entry name" value="Ras_like_GTPase"/>
    <property type="match status" value="1"/>
</dbReference>
<name>A0A816B5G8_ADIRI</name>
<dbReference type="InterPro" id="IPR006703">
    <property type="entry name" value="G_AIG1"/>
</dbReference>
<feature type="domain" description="AIG1-type G" evidence="4">
    <location>
        <begin position="37"/>
        <end position="191"/>
    </location>
</feature>
<keyword evidence="3" id="KW-0472">Membrane</keyword>
<dbReference type="Pfam" id="PF04548">
    <property type="entry name" value="AIG1"/>
    <property type="match status" value="1"/>
</dbReference>
<protein>
    <recommendedName>
        <fullName evidence="4">AIG1-type G domain-containing protein</fullName>
    </recommendedName>
</protein>
<reference evidence="5" key="1">
    <citation type="submission" date="2021-02" db="EMBL/GenBank/DDBJ databases">
        <authorList>
            <person name="Nowell W R."/>
        </authorList>
    </citation>
    <scope>NUCLEOTIDE SEQUENCE</scope>
</reference>
<evidence type="ECO:0000313" key="5">
    <source>
        <dbReference type="EMBL" id="CAF1605794.1"/>
    </source>
</evidence>
<evidence type="ECO:0000256" key="1">
    <source>
        <dbReference type="ARBA" id="ARBA00008535"/>
    </source>
</evidence>